<feature type="transmembrane region" description="Helical" evidence="1">
    <location>
        <begin position="384"/>
        <end position="401"/>
    </location>
</feature>
<sequence length="462" mass="48912">MTAAGTALIMIAAALATMVVAALTVPGVARVLLIAQAVYWAMSYLARPVVLLWVRPEPRFGDNVADPRLAALGYDHGIAMVLRPVVFGLWVYAGLVVAFAIWLRRRRAPQRATITDDPNFVPTLCVLYFLGALGRSAMVATGTAGKAGEVETSSPALTFVTMLGTIGAIGLIVFVRLASARATVAAVGLLLAGELLWTVAVESKTPIMGAALAIGVRFALGGWTRPKIVAILLVSILGMGGFGWLQSLKATGQTQADAAVTDAAYPAAVRPVLSVLRRFDLLEAATDVYYTPPGSWLSPGEAAENAARSLIPAQLLGTEKLRSGTAWAADVRGASVDMSQVSVSLAEGGISEGYLLGGYTGIMVGAAFTFALLASWARALYSRYIALVVLGLALIEIPVIFERGILGSMEMLGKYLQAVVLVWFIYLLVGLYRGSRGQLSARRSWERAESVVPVTQRTGQWV</sequence>
<proteinExistence type="predicted"/>
<feature type="transmembrane region" description="Helical" evidence="1">
    <location>
        <begin position="6"/>
        <end position="25"/>
    </location>
</feature>
<reference evidence="2 3" key="1">
    <citation type="journal article" date="2014" name="Int. J. Syst. Evol. Microbiol.">
        <title>Nocardia vulneris sp. nov., isolated from wounds of human patients in North America.</title>
        <authorList>
            <person name="Lasker B.A."/>
            <person name="Bell M."/>
            <person name="Klenk H.P."/>
            <person name="Sproer C."/>
            <person name="Schumann C."/>
            <person name="Schumann P."/>
            <person name="Brown J.M."/>
        </authorList>
    </citation>
    <scope>NUCLEOTIDE SEQUENCE [LARGE SCALE GENOMIC DNA]</scope>
    <source>
        <strain evidence="2 3">W9851</strain>
    </source>
</reference>
<accession>A0ABR4ZJW5</accession>
<comment type="caution">
    <text evidence="2">The sequence shown here is derived from an EMBL/GenBank/DDBJ whole genome shotgun (WGS) entry which is preliminary data.</text>
</comment>
<gene>
    <name evidence="2" type="ORF">FG87_07620</name>
</gene>
<keyword evidence="1" id="KW-0812">Transmembrane</keyword>
<feature type="transmembrane region" description="Helical" evidence="1">
    <location>
        <begin position="354"/>
        <end position="377"/>
    </location>
</feature>
<feature type="transmembrane region" description="Helical" evidence="1">
    <location>
        <begin position="206"/>
        <end position="223"/>
    </location>
</feature>
<organism evidence="2 3">
    <name type="scientific">Nocardia vulneris</name>
    <dbReference type="NCBI Taxonomy" id="1141657"/>
    <lineage>
        <taxon>Bacteria</taxon>
        <taxon>Bacillati</taxon>
        <taxon>Actinomycetota</taxon>
        <taxon>Actinomycetes</taxon>
        <taxon>Mycobacteriales</taxon>
        <taxon>Nocardiaceae</taxon>
        <taxon>Nocardia</taxon>
    </lineage>
</organism>
<dbReference type="EMBL" id="JNFP01000007">
    <property type="protein sequence ID" value="KIA65480.1"/>
    <property type="molecule type" value="Genomic_DNA"/>
</dbReference>
<dbReference type="Proteomes" id="UP000031364">
    <property type="component" value="Unassembled WGS sequence"/>
</dbReference>
<name>A0ABR4ZJW5_9NOCA</name>
<feature type="transmembrane region" description="Helical" evidence="1">
    <location>
        <begin position="413"/>
        <end position="432"/>
    </location>
</feature>
<keyword evidence="3" id="KW-1185">Reference proteome</keyword>
<evidence type="ECO:0000256" key="1">
    <source>
        <dbReference type="SAM" id="Phobius"/>
    </source>
</evidence>
<protein>
    <submittedName>
        <fullName evidence="2">Membrane protein</fullName>
    </submittedName>
</protein>
<evidence type="ECO:0000313" key="2">
    <source>
        <dbReference type="EMBL" id="KIA65480.1"/>
    </source>
</evidence>
<keyword evidence="1" id="KW-1133">Transmembrane helix</keyword>
<feature type="transmembrane region" description="Helical" evidence="1">
    <location>
        <begin position="228"/>
        <end position="245"/>
    </location>
</feature>
<feature type="transmembrane region" description="Helical" evidence="1">
    <location>
        <begin position="182"/>
        <end position="200"/>
    </location>
</feature>
<evidence type="ECO:0000313" key="3">
    <source>
        <dbReference type="Proteomes" id="UP000031364"/>
    </source>
</evidence>
<keyword evidence="1" id="KW-0472">Membrane</keyword>
<dbReference type="RefSeq" id="WP_043666530.1">
    <property type="nucleotide sequence ID" value="NZ_BDCI01000017.1"/>
</dbReference>
<feature type="transmembrane region" description="Helical" evidence="1">
    <location>
        <begin position="81"/>
        <end position="103"/>
    </location>
</feature>
<feature type="transmembrane region" description="Helical" evidence="1">
    <location>
        <begin position="156"/>
        <end position="175"/>
    </location>
</feature>
<feature type="transmembrane region" description="Helical" evidence="1">
    <location>
        <begin position="124"/>
        <end position="144"/>
    </location>
</feature>